<feature type="transmembrane region" description="Helical" evidence="6">
    <location>
        <begin position="43"/>
        <end position="63"/>
    </location>
</feature>
<keyword evidence="4 6" id="KW-1133">Transmembrane helix</keyword>
<evidence type="ECO:0000256" key="6">
    <source>
        <dbReference type="SAM" id="Phobius"/>
    </source>
</evidence>
<dbReference type="Proteomes" id="UP000190322">
    <property type="component" value="Unassembled WGS sequence"/>
</dbReference>
<dbReference type="InterPro" id="IPR037185">
    <property type="entry name" value="EmrE-like"/>
</dbReference>
<feature type="transmembrane region" description="Helical" evidence="6">
    <location>
        <begin position="158"/>
        <end position="179"/>
    </location>
</feature>
<feature type="transmembrane region" description="Helical" evidence="6">
    <location>
        <begin position="132"/>
        <end position="152"/>
    </location>
</feature>
<dbReference type="InterPro" id="IPR050638">
    <property type="entry name" value="AA-Vitamin_Transporters"/>
</dbReference>
<dbReference type="PANTHER" id="PTHR32322">
    <property type="entry name" value="INNER MEMBRANE TRANSPORTER"/>
    <property type="match status" value="1"/>
</dbReference>
<proteinExistence type="inferred from homology"/>
<dbReference type="Pfam" id="PF00892">
    <property type="entry name" value="EamA"/>
    <property type="match status" value="1"/>
</dbReference>
<feature type="domain" description="EamA" evidence="7">
    <location>
        <begin position="161"/>
        <end position="290"/>
    </location>
</feature>
<evidence type="ECO:0000313" key="9">
    <source>
        <dbReference type="Proteomes" id="UP000190322"/>
    </source>
</evidence>
<comment type="subcellular location">
    <subcellularLocation>
        <location evidence="1">Membrane</location>
        <topology evidence="1">Multi-pass membrane protein</topology>
    </subcellularLocation>
</comment>
<dbReference type="EMBL" id="MUXT01000005">
    <property type="protein sequence ID" value="OOR84254.1"/>
    <property type="molecule type" value="Genomic_DNA"/>
</dbReference>
<gene>
    <name evidence="8" type="ORF">B0180_04830</name>
</gene>
<keyword evidence="3 6" id="KW-0812">Transmembrane</keyword>
<organism evidence="8 9">
    <name type="scientific">Moraxella canis</name>
    <dbReference type="NCBI Taxonomy" id="90239"/>
    <lineage>
        <taxon>Bacteria</taxon>
        <taxon>Pseudomonadati</taxon>
        <taxon>Pseudomonadota</taxon>
        <taxon>Gammaproteobacteria</taxon>
        <taxon>Moraxellales</taxon>
        <taxon>Moraxellaceae</taxon>
        <taxon>Moraxella</taxon>
    </lineage>
</organism>
<dbReference type="SUPFAM" id="SSF103481">
    <property type="entry name" value="Multidrug resistance efflux transporter EmrE"/>
    <property type="match status" value="1"/>
</dbReference>
<dbReference type="PANTHER" id="PTHR32322:SF2">
    <property type="entry name" value="EAMA DOMAIN-CONTAINING PROTEIN"/>
    <property type="match status" value="1"/>
</dbReference>
<evidence type="ECO:0000256" key="1">
    <source>
        <dbReference type="ARBA" id="ARBA00004141"/>
    </source>
</evidence>
<dbReference type="GO" id="GO:0016020">
    <property type="term" value="C:membrane"/>
    <property type="evidence" value="ECO:0007669"/>
    <property type="project" value="UniProtKB-SubCell"/>
</dbReference>
<evidence type="ECO:0000256" key="4">
    <source>
        <dbReference type="ARBA" id="ARBA00022989"/>
    </source>
</evidence>
<evidence type="ECO:0000259" key="7">
    <source>
        <dbReference type="Pfam" id="PF00892"/>
    </source>
</evidence>
<feature type="transmembrane region" description="Helical" evidence="6">
    <location>
        <begin position="191"/>
        <end position="211"/>
    </location>
</feature>
<accession>A0A1S9ZLB9</accession>
<evidence type="ECO:0000256" key="3">
    <source>
        <dbReference type="ARBA" id="ARBA00022692"/>
    </source>
</evidence>
<keyword evidence="5 6" id="KW-0472">Membrane</keyword>
<evidence type="ECO:0000313" key="8">
    <source>
        <dbReference type="EMBL" id="OOR84254.1"/>
    </source>
</evidence>
<sequence>MSLTNSNKLGVESLVNKFVPFVFLIIWSGGALFSKLGLQYADVWSFLFLRSALALSLLTMIFLSNKEYLAVIPTLKKNDFVRIIASGLLLQVLYLVFYFLSINTHLSLGMIILILGMQPIITKLATSNNVNYYDIALLGGCFIGLAIATLGYHKIEQINLLGIVMAACALISITFGTIIQSKITSNPILTLLLQTIVAFMIFGATTVMKGLSFNFNFYFISALLWMGAVVSVGAFLLLMRMLRHSNAEKVSTLFFLLPLLTMVLESIFFHKHLNLLTIFGGIMVCVVLFIYQFKPFILNKTSRK</sequence>
<evidence type="ECO:0000256" key="2">
    <source>
        <dbReference type="ARBA" id="ARBA00007362"/>
    </source>
</evidence>
<dbReference type="RefSeq" id="WP_078255903.1">
    <property type="nucleotide sequence ID" value="NZ_MUXT01000005.1"/>
</dbReference>
<feature type="transmembrane region" description="Helical" evidence="6">
    <location>
        <begin position="18"/>
        <end position="37"/>
    </location>
</feature>
<feature type="transmembrane region" description="Helical" evidence="6">
    <location>
        <begin position="275"/>
        <end position="293"/>
    </location>
</feature>
<comment type="similarity">
    <text evidence="2">Belongs to the EamA transporter family.</text>
</comment>
<dbReference type="AlphaFoldDB" id="A0A1S9ZLB9"/>
<protein>
    <recommendedName>
        <fullName evidence="7">EamA domain-containing protein</fullName>
    </recommendedName>
</protein>
<evidence type="ECO:0000256" key="5">
    <source>
        <dbReference type="ARBA" id="ARBA00023136"/>
    </source>
</evidence>
<reference evidence="8 9" key="1">
    <citation type="submission" date="2017-02" db="EMBL/GenBank/DDBJ databases">
        <title>Draft genome sequence of Moraxella canis CCUG 8415A type strain.</title>
        <authorList>
            <person name="Engstrom-Jakobsson H."/>
            <person name="Salva-Serra F."/>
            <person name="Thorell K."/>
            <person name="Gonzales-Siles L."/>
            <person name="Karlsson R."/>
            <person name="Boulund F."/>
            <person name="Engstrand L."/>
            <person name="Moore E."/>
        </authorList>
    </citation>
    <scope>NUCLEOTIDE SEQUENCE [LARGE SCALE GENOMIC DNA]</scope>
    <source>
        <strain evidence="8 9">CCUG 8415A</strain>
    </source>
</reference>
<feature type="transmembrane region" description="Helical" evidence="6">
    <location>
        <begin position="83"/>
        <end position="100"/>
    </location>
</feature>
<feature type="transmembrane region" description="Helical" evidence="6">
    <location>
        <begin position="250"/>
        <end position="269"/>
    </location>
</feature>
<comment type="caution">
    <text evidence="8">The sequence shown here is derived from an EMBL/GenBank/DDBJ whole genome shotgun (WGS) entry which is preliminary data.</text>
</comment>
<feature type="transmembrane region" description="Helical" evidence="6">
    <location>
        <begin position="106"/>
        <end position="125"/>
    </location>
</feature>
<feature type="transmembrane region" description="Helical" evidence="6">
    <location>
        <begin position="217"/>
        <end position="238"/>
    </location>
</feature>
<dbReference type="InterPro" id="IPR000620">
    <property type="entry name" value="EamA_dom"/>
</dbReference>
<name>A0A1S9ZLB9_9GAMM</name>